<evidence type="ECO:0000313" key="1">
    <source>
        <dbReference type="EMBL" id="CAG8794818.1"/>
    </source>
</evidence>
<name>A0ACA9RIR3_9GLOM</name>
<sequence length="327" mass="38184">MSIIECFFEFATYCTPNTFDSIYFFVLTTVLTRSISSFFSHDKDIEVREIMRYGIQIEKDDLVKDDSVEAYKFVFIRIGSEEKAARLLGQQRLYLRIDSDKKDEIKFIQNVKKIFLKTPNQRRKLFETIYHKLIEYCDKNIGDNNSKQLSIKVDEELVEIIKDKLMTPSDKQYIANNILGNYVDGIDDEYIPGTKFIAKELFLKHAIVYANILETGIFQYLTYSHRSGKKIPKVKKEEADVKKEETDVKKEEADVKKEDNCKIIINPVNAQWFIIPAVSEITSVIDDNNAEKVEVEKKINRIKTKLETIENELNNNEGKIWLKVQQS</sequence>
<evidence type="ECO:0000313" key="2">
    <source>
        <dbReference type="Proteomes" id="UP000789920"/>
    </source>
</evidence>
<gene>
    <name evidence="1" type="ORF">RPERSI_LOCUS19839</name>
</gene>
<dbReference type="EMBL" id="CAJVQC010054955">
    <property type="protein sequence ID" value="CAG8794818.1"/>
    <property type="molecule type" value="Genomic_DNA"/>
</dbReference>
<keyword evidence="2" id="KW-1185">Reference proteome</keyword>
<accession>A0ACA9RIR3</accession>
<dbReference type="Proteomes" id="UP000789920">
    <property type="component" value="Unassembled WGS sequence"/>
</dbReference>
<reference evidence="1" key="1">
    <citation type="submission" date="2021-06" db="EMBL/GenBank/DDBJ databases">
        <authorList>
            <person name="Kallberg Y."/>
            <person name="Tangrot J."/>
            <person name="Rosling A."/>
        </authorList>
    </citation>
    <scope>NUCLEOTIDE SEQUENCE</scope>
    <source>
        <strain evidence="1">MA461A</strain>
    </source>
</reference>
<protein>
    <submittedName>
        <fullName evidence="1">24745_t:CDS:1</fullName>
    </submittedName>
</protein>
<organism evidence="1 2">
    <name type="scientific">Racocetra persica</name>
    <dbReference type="NCBI Taxonomy" id="160502"/>
    <lineage>
        <taxon>Eukaryota</taxon>
        <taxon>Fungi</taxon>
        <taxon>Fungi incertae sedis</taxon>
        <taxon>Mucoromycota</taxon>
        <taxon>Glomeromycotina</taxon>
        <taxon>Glomeromycetes</taxon>
        <taxon>Diversisporales</taxon>
        <taxon>Gigasporaceae</taxon>
        <taxon>Racocetra</taxon>
    </lineage>
</organism>
<proteinExistence type="predicted"/>
<comment type="caution">
    <text evidence="1">The sequence shown here is derived from an EMBL/GenBank/DDBJ whole genome shotgun (WGS) entry which is preliminary data.</text>
</comment>